<dbReference type="InterPro" id="IPR011006">
    <property type="entry name" value="CheY-like_superfamily"/>
</dbReference>
<feature type="modified residue" description="4-aspartylphosphate" evidence="3">
    <location>
        <position position="155"/>
    </location>
</feature>
<feature type="domain" description="HTH luxR-type" evidence="4">
    <location>
        <begin position="239"/>
        <end position="304"/>
    </location>
</feature>
<evidence type="ECO:0000256" key="2">
    <source>
        <dbReference type="ARBA" id="ARBA00023125"/>
    </source>
</evidence>
<dbReference type="PROSITE" id="PS50110">
    <property type="entry name" value="RESPONSE_REGULATORY"/>
    <property type="match status" value="1"/>
</dbReference>
<comment type="caution">
    <text evidence="6">The sequence shown here is derived from an EMBL/GenBank/DDBJ whole genome shotgun (WGS) entry which is preliminary data.</text>
</comment>
<dbReference type="EMBL" id="JAYFSI010000001">
    <property type="protein sequence ID" value="MEA5357977.1"/>
    <property type="molecule type" value="Genomic_DNA"/>
</dbReference>
<reference evidence="6 7" key="1">
    <citation type="submission" date="2023-12" db="EMBL/GenBank/DDBJ databases">
        <title>Amycolatopsis sp. V23-08.</title>
        <authorList>
            <person name="Somphong A."/>
        </authorList>
    </citation>
    <scope>NUCLEOTIDE SEQUENCE [LARGE SCALE GENOMIC DNA]</scope>
    <source>
        <strain evidence="6 7">V23-08</strain>
    </source>
</reference>
<dbReference type="RefSeq" id="WP_323322383.1">
    <property type="nucleotide sequence ID" value="NZ_JAYFSI010000001.1"/>
</dbReference>
<dbReference type="SMART" id="SM00421">
    <property type="entry name" value="HTH_LUXR"/>
    <property type="match status" value="1"/>
</dbReference>
<gene>
    <name evidence="6" type="ORF">VA596_00400</name>
</gene>
<proteinExistence type="predicted"/>
<dbReference type="CDD" id="cd17535">
    <property type="entry name" value="REC_NarL-like"/>
    <property type="match status" value="1"/>
</dbReference>
<dbReference type="InterPro" id="IPR000792">
    <property type="entry name" value="Tscrpt_reg_LuxR_C"/>
</dbReference>
<dbReference type="CDD" id="cd06170">
    <property type="entry name" value="LuxR_C_like"/>
    <property type="match status" value="1"/>
</dbReference>
<keyword evidence="1 3" id="KW-0597">Phosphoprotein</keyword>
<dbReference type="PANTHER" id="PTHR43214:SF42">
    <property type="entry name" value="TRANSCRIPTIONAL REGULATORY PROTEIN DESR"/>
    <property type="match status" value="1"/>
</dbReference>
<evidence type="ECO:0000259" key="5">
    <source>
        <dbReference type="PROSITE" id="PS50110"/>
    </source>
</evidence>
<keyword evidence="7" id="KW-1185">Reference proteome</keyword>
<dbReference type="InterPro" id="IPR039420">
    <property type="entry name" value="WalR-like"/>
</dbReference>
<dbReference type="InterPro" id="IPR058245">
    <property type="entry name" value="NreC/VraR/RcsB-like_REC"/>
</dbReference>
<dbReference type="InterPro" id="IPR016032">
    <property type="entry name" value="Sig_transdc_resp-reg_C-effctor"/>
</dbReference>
<dbReference type="SMART" id="SM00448">
    <property type="entry name" value="REC"/>
    <property type="match status" value="1"/>
</dbReference>
<dbReference type="Proteomes" id="UP001304298">
    <property type="component" value="Unassembled WGS sequence"/>
</dbReference>
<dbReference type="Gene3D" id="1.10.10.10">
    <property type="entry name" value="Winged helix-like DNA-binding domain superfamily/Winged helix DNA-binding domain"/>
    <property type="match status" value="1"/>
</dbReference>
<organism evidence="6 7">
    <name type="scientific">Amycolatopsis heterodermiae</name>
    <dbReference type="NCBI Taxonomy" id="3110235"/>
    <lineage>
        <taxon>Bacteria</taxon>
        <taxon>Bacillati</taxon>
        <taxon>Actinomycetota</taxon>
        <taxon>Actinomycetes</taxon>
        <taxon>Pseudonocardiales</taxon>
        <taxon>Pseudonocardiaceae</taxon>
        <taxon>Amycolatopsis</taxon>
    </lineage>
</organism>
<protein>
    <submittedName>
        <fullName evidence="6">Response regulator</fullName>
    </submittedName>
</protein>
<dbReference type="InterPro" id="IPR036388">
    <property type="entry name" value="WH-like_DNA-bd_sf"/>
</dbReference>
<dbReference type="PRINTS" id="PR00038">
    <property type="entry name" value="HTHLUXR"/>
</dbReference>
<evidence type="ECO:0000313" key="6">
    <source>
        <dbReference type="EMBL" id="MEA5357977.1"/>
    </source>
</evidence>
<evidence type="ECO:0000313" key="7">
    <source>
        <dbReference type="Proteomes" id="UP001304298"/>
    </source>
</evidence>
<evidence type="ECO:0000256" key="3">
    <source>
        <dbReference type="PROSITE-ProRule" id="PRU00169"/>
    </source>
</evidence>
<dbReference type="InterPro" id="IPR001789">
    <property type="entry name" value="Sig_transdc_resp-reg_receiver"/>
</dbReference>
<accession>A0ABU5QVN9</accession>
<evidence type="ECO:0000259" key="4">
    <source>
        <dbReference type="PROSITE" id="PS50043"/>
    </source>
</evidence>
<feature type="domain" description="Response regulatory" evidence="5">
    <location>
        <begin position="105"/>
        <end position="220"/>
    </location>
</feature>
<dbReference type="PANTHER" id="PTHR43214">
    <property type="entry name" value="TWO-COMPONENT RESPONSE REGULATOR"/>
    <property type="match status" value="1"/>
</dbReference>
<dbReference type="PROSITE" id="PS50043">
    <property type="entry name" value="HTH_LUXR_2"/>
    <property type="match status" value="1"/>
</dbReference>
<name>A0ABU5QVN9_9PSEU</name>
<dbReference type="Pfam" id="PF00196">
    <property type="entry name" value="GerE"/>
    <property type="match status" value="1"/>
</dbReference>
<dbReference type="SUPFAM" id="SSF52172">
    <property type="entry name" value="CheY-like"/>
    <property type="match status" value="1"/>
</dbReference>
<evidence type="ECO:0000256" key="1">
    <source>
        <dbReference type="ARBA" id="ARBA00022553"/>
    </source>
</evidence>
<dbReference type="Pfam" id="PF00072">
    <property type="entry name" value="Response_reg"/>
    <property type="match status" value="1"/>
</dbReference>
<dbReference type="SUPFAM" id="SSF46894">
    <property type="entry name" value="C-terminal effector domain of the bipartite response regulators"/>
    <property type="match status" value="1"/>
</dbReference>
<keyword evidence="2" id="KW-0238">DNA-binding</keyword>
<dbReference type="Gene3D" id="3.40.50.2300">
    <property type="match status" value="1"/>
</dbReference>
<sequence>MAVIRRPDVPEGARRNLVDALHEIYLQAGAPGVRAIAQRGGISRDTAHRVLAGTAVPTWPALEAVVTALKADVARFRALWVAARQPDVASVAEPESAGRSELPLRLLVVEDHPLYRTALTRVLVEAGHDVVGTTENGEEAVSLALATRPDVILMDHYLPGLLGIDAAARIRSVDPTIRVLVISAAASAELTLHALRVGVQAVLSKDVDAEEMLRVLRIVAAGEIHVPAKFGPAPDVEPSEAGEPSLNPREWRVLQLVAEGRTDVEIAEQLAVSVRTVRSYLDRVRDKTGLRRRPELIRFAVDSALVRRRPGGATPGAAAG</sequence>